<keyword evidence="12" id="KW-1185">Reference proteome</keyword>
<dbReference type="GO" id="GO:0016776">
    <property type="term" value="F:phosphotransferase activity, phosphate group as acceptor"/>
    <property type="evidence" value="ECO:0007669"/>
    <property type="project" value="TreeGrafter"/>
</dbReference>
<evidence type="ECO:0000313" key="11">
    <source>
        <dbReference type="EMBL" id="AVO42000.1"/>
    </source>
</evidence>
<feature type="domain" description="Phosphoethanolamine transferase N-terminal" evidence="10">
    <location>
        <begin position="73"/>
        <end position="219"/>
    </location>
</feature>
<dbReference type="SUPFAM" id="SSF53649">
    <property type="entry name" value="Alkaline phosphatase-like"/>
    <property type="match status" value="1"/>
</dbReference>
<evidence type="ECO:0000256" key="6">
    <source>
        <dbReference type="ARBA" id="ARBA00022989"/>
    </source>
</evidence>
<dbReference type="CDD" id="cd16017">
    <property type="entry name" value="LptA"/>
    <property type="match status" value="1"/>
</dbReference>
<reference evidence="11 12" key="1">
    <citation type="submission" date="2018-03" db="EMBL/GenBank/DDBJ databases">
        <title>Genome sequencing of Simplicispira sp.</title>
        <authorList>
            <person name="Kim S.-J."/>
            <person name="Heo J."/>
            <person name="Kwon S.-W."/>
        </authorList>
    </citation>
    <scope>NUCLEOTIDE SEQUENCE [LARGE SCALE GENOMIC DNA]</scope>
    <source>
        <strain evidence="11 12">SC1-8</strain>
    </source>
</reference>
<dbReference type="InterPro" id="IPR000917">
    <property type="entry name" value="Sulfatase_N"/>
</dbReference>
<feature type="transmembrane region" description="Helical" evidence="8">
    <location>
        <begin position="59"/>
        <end position="83"/>
    </location>
</feature>
<keyword evidence="2" id="KW-1003">Cell membrane</keyword>
<dbReference type="InterPro" id="IPR058130">
    <property type="entry name" value="PEA_transf_C"/>
</dbReference>
<evidence type="ECO:0000259" key="10">
    <source>
        <dbReference type="Pfam" id="PF08019"/>
    </source>
</evidence>
<keyword evidence="6 8" id="KW-1133">Transmembrane helix</keyword>
<feature type="transmembrane region" description="Helical" evidence="8">
    <location>
        <begin position="164"/>
        <end position="187"/>
    </location>
</feature>
<name>A0A2S0N1I3_9BURK</name>
<dbReference type="PANTHER" id="PTHR30443:SF0">
    <property type="entry name" value="PHOSPHOETHANOLAMINE TRANSFERASE EPTA"/>
    <property type="match status" value="1"/>
</dbReference>
<evidence type="ECO:0000256" key="7">
    <source>
        <dbReference type="ARBA" id="ARBA00023136"/>
    </source>
</evidence>
<evidence type="ECO:0000256" key="5">
    <source>
        <dbReference type="ARBA" id="ARBA00022692"/>
    </source>
</evidence>
<keyword evidence="7 8" id="KW-0472">Membrane</keyword>
<dbReference type="GO" id="GO:0005886">
    <property type="term" value="C:plasma membrane"/>
    <property type="evidence" value="ECO:0007669"/>
    <property type="project" value="UniProtKB-SubCell"/>
</dbReference>
<feature type="transmembrane region" description="Helical" evidence="8">
    <location>
        <begin position="21"/>
        <end position="39"/>
    </location>
</feature>
<gene>
    <name evidence="11" type="ORF">C6571_12530</name>
</gene>
<dbReference type="Gene3D" id="3.40.720.10">
    <property type="entry name" value="Alkaline Phosphatase, subunit A"/>
    <property type="match status" value="1"/>
</dbReference>
<dbReference type="Pfam" id="PF00884">
    <property type="entry name" value="Sulfatase"/>
    <property type="match status" value="1"/>
</dbReference>
<accession>A0A2S0N1I3</accession>
<evidence type="ECO:0000259" key="9">
    <source>
        <dbReference type="Pfam" id="PF00884"/>
    </source>
</evidence>
<dbReference type="Pfam" id="PF08019">
    <property type="entry name" value="EptA_B_N"/>
    <property type="match status" value="1"/>
</dbReference>
<organism evidence="11 12">
    <name type="scientific">Simplicispira suum</name>
    <dbReference type="NCBI Taxonomy" id="2109915"/>
    <lineage>
        <taxon>Bacteria</taxon>
        <taxon>Pseudomonadati</taxon>
        <taxon>Pseudomonadota</taxon>
        <taxon>Betaproteobacteria</taxon>
        <taxon>Burkholderiales</taxon>
        <taxon>Comamonadaceae</taxon>
        <taxon>Simplicispira</taxon>
    </lineage>
</organism>
<dbReference type="KEGG" id="simp:C6571_12530"/>
<dbReference type="InterPro" id="IPR040423">
    <property type="entry name" value="PEA_transferase"/>
</dbReference>
<evidence type="ECO:0000256" key="3">
    <source>
        <dbReference type="ARBA" id="ARBA00022519"/>
    </source>
</evidence>
<feature type="transmembrane region" description="Helical" evidence="8">
    <location>
        <begin position="132"/>
        <end position="152"/>
    </location>
</feature>
<evidence type="ECO:0000313" key="12">
    <source>
        <dbReference type="Proteomes" id="UP000239326"/>
    </source>
</evidence>
<keyword evidence="5 8" id="KW-0812">Transmembrane</keyword>
<evidence type="ECO:0000256" key="2">
    <source>
        <dbReference type="ARBA" id="ARBA00022475"/>
    </source>
</evidence>
<dbReference type="PANTHER" id="PTHR30443">
    <property type="entry name" value="INNER MEMBRANE PROTEIN"/>
    <property type="match status" value="1"/>
</dbReference>
<sequence>MEFLLRLPAPFRFALRRPSAALPPAFVVLAIALWMASFGNWPLWRALADTQAPGSAPHGWAFVLGFGVLIAAGNAALLMLFAWRWTLKPIATLLLLITAFGAYFMLNYGIAIDASMLTNVLQTDVREAGDLLSWRMPAVVLALAGAPLWWLWRQPVARPTPLRSLAQNAGWLLLFLGVAVASVMAMFQEFSSTMRNQPQLRYLINPLNSVYALGRIATQPLRMDTHTLLPFGRDAHLGASYVNQTKPPLLVLVVGETGRSGNFGLNGYARATTPQLSARNDLASASNAWACGTSTATALPCMFSGLGKSGYEARKSNYENLLDVLAHAGLAVLWLDNQSGCKGVCDRVASASTTASTNPNWCTGGECLDPVMLAGLDERLAALPADQRARGTVLVLHQMGSHGPAYARRSAPALKKFTPECQSNALQECSQEEVVNAYDNSIVQTDAFLGATLHWLENKQAEFQPAMMYVADHGESLGENNIYLHGLPYAIAPDVQKHVPWITWLSPAMQARSGASTACLQKEMATRRISQDDYFHSVLGLLDVQTTTYQAANDLFAPCRAKG</sequence>
<proteinExistence type="predicted"/>
<dbReference type="InterPro" id="IPR017850">
    <property type="entry name" value="Alkaline_phosphatase_core_sf"/>
</dbReference>
<comment type="subcellular location">
    <subcellularLocation>
        <location evidence="1">Cell inner membrane</location>
        <topology evidence="1">Multi-pass membrane protein</topology>
    </subcellularLocation>
</comment>
<evidence type="ECO:0000256" key="8">
    <source>
        <dbReference type="SAM" id="Phobius"/>
    </source>
</evidence>
<feature type="domain" description="Sulfatase N-terminal" evidence="9">
    <location>
        <begin position="248"/>
        <end position="544"/>
    </location>
</feature>
<dbReference type="AlphaFoldDB" id="A0A2S0N1I3"/>
<protein>
    <submittedName>
        <fullName evidence="11">Phosphoethanolamine transferase</fullName>
    </submittedName>
</protein>
<dbReference type="RefSeq" id="WP_106446977.1">
    <property type="nucleotide sequence ID" value="NZ_CP027669.1"/>
</dbReference>
<dbReference type="Proteomes" id="UP000239326">
    <property type="component" value="Chromosome"/>
</dbReference>
<dbReference type="GO" id="GO:0009244">
    <property type="term" value="P:lipopolysaccharide core region biosynthetic process"/>
    <property type="evidence" value="ECO:0007669"/>
    <property type="project" value="TreeGrafter"/>
</dbReference>
<dbReference type="InterPro" id="IPR012549">
    <property type="entry name" value="EptA-like_N"/>
</dbReference>
<keyword evidence="4 11" id="KW-0808">Transferase</keyword>
<keyword evidence="3" id="KW-0997">Cell inner membrane</keyword>
<feature type="transmembrane region" description="Helical" evidence="8">
    <location>
        <begin position="90"/>
        <end position="112"/>
    </location>
</feature>
<evidence type="ECO:0000256" key="1">
    <source>
        <dbReference type="ARBA" id="ARBA00004429"/>
    </source>
</evidence>
<dbReference type="OrthoDB" id="9786870at2"/>
<evidence type="ECO:0000256" key="4">
    <source>
        <dbReference type="ARBA" id="ARBA00022679"/>
    </source>
</evidence>
<dbReference type="NCBIfam" id="NF028537">
    <property type="entry name" value="P_eth_NH2_trans"/>
    <property type="match status" value="1"/>
</dbReference>
<dbReference type="EMBL" id="CP027669">
    <property type="protein sequence ID" value="AVO42000.1"/>
    <property type="molecule type" value="Genomic_DNA"/>
</dbReference>